<proteinExistence type="inferred from homology"/>
<dbReference type="AlphaFoldDB" id="K6Z2B5"/>
<dbReference type="PIRSF" id="PIRSF006443">
    <property type="entry name" value="MoaB"/>
    <property type="match status" value="1"/>
</dbReference>
<protein>
    <recommendedName>
        <fullName evidence="1 2">Molybdenum cofactor biosynthesis protein B</fullName>
    </recommendedName>
</protein>
<dbReference type="STRING" id="493475.GARC_0624"/>
<dbReference type="NCBIfam" id="TIGR02667">
    <property type="entry name" value="moaB_proteo"/>
    <property type="match status" value="1"/>
</dbReference>
<dbReference type="InterPro" id="IPR036425">
    <property type="entry name" value="MoaB/Mog-like_dom_sf"/>
</dbReference>
<keyword evidence="2" id="KW-0501">Molybdenum cofactor biosynthesis</keyword>
<comment type="similarity">
    <text evidence="2">Belongs to the MoaB/Mog family.</text>
</comment>
<reference evidence="4 5" key="1">
    <citation type="journal article" date="2017" name="Antonie Van Leeuwenhoek">
        <title>Rhizobium rhizosphaerae sp. nov., a novel species isolated from rice rhizosphere.</title>
        <authorList>
            <person name="Zhao J.J."/>
            <person name="Zhang J."/>
            <person name="Zhang R.J."/>
            <person name="Zhang C.W."/>
            <person name="Yin H.Q."/>
            <person name="Zhang X.X."/>
        </authorList>
    </citation>
    <scope>NUCLEOTIDE SEQUENCE [LARGE SCALE GENOMIC DNA]</scope>
    <source>
        <strain evidence="4 5">BSs20135</strain>
    </source>
</reference>
<feature type="domain" description="MoaB/Mog" evidence="3">
    <location>
        <begin position="15"/>
        <end position="159"/>
    </location>
</feature>
<dbReference type="GO" id="GO:0006777">
    <property type="term" value="P:Mo-molybdopterin cofactor biosynthetic process"/>
    <property type="evidence" value="ECO:0007669"/>
    <property type="project" value="UniProtKB-UniRule"/>
</dbReference>
<comment type="caution">
    <text evidence="4">The sequence shown here is derived from an EMBL/GenBank/DDBJ whole genome shotgun (WGS) entry which is preliminary data.</text>
</comment>
<evidence type="ECO:0000313" key="5">
    <source>
        <dbReference type="Proteomes" id="UP000006327"/>
    </source>
</evidence>
<organism evidence="4 5">
    <name type="scientific">Paraglaciecola arctica BSs20135</name>
    <dbReference type="NCBI Taxonomy" id="493475"/>
    <lineage>
        <taxon>Bacteria</taxon>
        <taxon>Pseudomonadati</taxon>
        <taxon>Pseudomonadota</taxon>
        <taxon>Gammaproteobacteria</taxon>
        <taxon>Alteromonadales</taxon>
        <taxon>Alteromonadaceae</taxon>
        <taxon>Paraglaciecola</taxon>
    </lineage>
</organism>
<gene>
    <name evidence="4" type="primary">moaB</name>
    <name evidence="4" type="ORF">GARC_0624</name>
</gene>
<sequence>MTVSDSTNKQALNIAVLTVSDTRSEDNDTSGQYLKDAAIADGHNVISKKIVIDDKFQIRAVVSNWIAAADIQVVLVTGGTGFTARDTTPEAMQPLFEKEIEGFGELFRHVSYLEIGTSTVQSRALGGMANGTAIFCMPGSTGACKTAWNGILQQQLDSTHRPCNFVVHLKDIAQCSSRG</sequence>
<dbReference type="InterPro" id="IPR001453">
    <property type="entry name" value="MoaB/Mog_dom"/>
</dbReference>
<dbReference type="RefSeq" id="WP_007616552.1">
    <property type="nucleotide sequence ID" value="NZ_BAEO01000008.1"/>
</dbReference>
<dbReference type="EMBL" id="BAEO01000008">
    <property type="protein sequence ID" value="GAC17605.1"/>
    <property type="molecule type" value="Genomic_DNA"/>
</dbReference>
<dbReference type="PANTHER" id="PTHR43232">
    <property type="entry name" value="MOLYBDENUM COFACTOR BIOSYNTHESIS PROTEIN B"/>
    <property type="match status" value="1"/>
</dbReference>
<dbReference type="OrthoDB" id="9784492at2"/>
<dbReference type="Proteomes" id="UP000006327">
    <property type="component" value="Unassembled WGS sequence"/>
</dbReference>
<dbReference type="UniPathway" id="UPA00344"/>
<accession>K6Z2B5</accession>
<evidence type="ECO:0000313" key="4">
    <source>
        <dbReference type="EMBL" id="GAC17605.1"/>
    </source>
</evidence>
<dbReference type="Gene3D" id="3.40.980.10">
    <property type="entry name" value="MoaB/Mog-like domain"/>
    <property type="match status" value="1"/>
</dbReference>
<name>K6Z2B5_9ALTE</name>
<dbReference type="NCBIfam" id="TIGR00177">
    <property type="entry name" value="molyb_syn"/>
    <property type="match status" value="1"/>
</dbReference>
<dbReference type="GO" id="GO:0005829">
    <property type="term" value="C:cytosol"/>
    <property type="evidence" value="ECO:0007669"/>
    <property type="project" value="TreeGrafter"/>
</dbReference>
<evidence type="ECO:0000256" key="2">
    <source>
        <dbReference type="PIRNR" id="PIRNR006443"/>
    </source>
</evidence>
<dbReference type="Pfam" id="PF00994">
    <property type="entry name" value="MoCF_biosynth"/>
    <property type="match status" value="1"/>
</dbReference>
<evidence type="ECO:0000259" key="3">
    <source>
        <dbReference type="SMART" id="SM00852"/>
    </source>
</evidence>
<dbReference type="InterPro" id="IPR013484">
    <property type="entry name" value="MoaB_proteobac"/>
</dbReference>
<dbReference type="InterPro" id="IPR012245">
    <property type="entry name" value="MoaB"/>
</dbReference>
<dbReference type="SMART" id="SM00852">
    <property type="entry name" value="MoCF_biosynth"/>
    <property type="match status" value="1"/>
</dbReference>
<evidence type="ECO:0000256" key="1">
    <source>
        <dbReference type="ARBA" id="ARBA00015262"/>
    </source>
</evidence>
<comment type="pathway">
    <text evidence="2">Cofactor biosynthesis; molybdopterin biosynthesis.</text>
</comment>
<comment type="function">
    <text evidence="2">May be involved in the biosynthesis of molybdopterin.</text>
</comment>
<dbReference type="eggNOG" id="COG0521">
    <property type="taxonomic scope" value="Bacteria"/>
</dbReference>
<keyword evidence="5" id="KW-1185">Reference proteome</keyword>
<dbReference type="CDD" id="cd00886">
    <property type="entry name" value="MogA_MoaB"/>
    <property type="match status" value="1"/>
</dbReference>
<dbReference type="PANTHER" id="PTHR43232:SF2">
    <property type="entry name" value="MOLYBDENUM COFACTOR BIOSYNTHESIS PROTEIN B"/>
    <property type="match status" value="1"/>
</dbReference>
<dbReference type="SUPFAM" id="SSF53218">
    <property type="entry name" value="Molybdenum cofactor biosynthesis proteins"/>
    <property type="match status" value="1"/>
</dbReference>